<protein>
    <submittedName>
        <fullName evidence="1">Uncharacterized protein</fullName>
    </submittedName>
</protein>
<accession>A0AAV7IEM9</accession>
<keyword evidence="2" id="KW-1185">Reference proteome</keyword>
<dbReference type="EMBL" id="JAHXZJ010001864">
    <property type="protein sequence ID" value="KAH0550214.1"/>
    <property type="molecule type" value="Genomic_DNA"/>
</dbReference>
<organism evidence="1 2">
    <name type="scientific">Cotesia glomerata</name>
    <name type="common">Lepidopteran parasitic wasp</name>
    <name type="synonym">Apanteles glomeratus</name>
    <dbReference type="NCBI Taxonomy" id="32391"/>
    <lineage>
        <taxon>Eukaryota</taxon>
        <taxon>Metazoa</taxon>
        <taxon>Ecdysozoa</taxon>
        <taxon>Arthropoda</taxon>
        <taxon>Hexapoda</taxon>
        <taxon>Insecta</taxon>
        <taxon>Pterygota</taxon>
        <taxon>Neoptera</taxon>
        <taxon>Endopterygota</taxon>
        <taxon>Hymenoptera</taxon>
        <taxon>Apocrita</taxon>
        <taxon>Ichneumonoidea</taxon>
        <taxon>Braconidae</taxon>
        <taxon>Microgastrinae</taxon>
        <taxon>Cotesia</taxon>
    </lineage>
</organism>
<comment type="caution">
    <text evidence="1">The sequence shown here is derived from an EMBL/GenBank/DDBJ whole genome shotgun (WGS) entry which is preliminary data.</text>
</comment>
<gene>
    <name evidence="1" type="ORF">KQX54_018119</name>
</gene>
<proteinExistence type="predicted"/>
<evidence type="ECO:0000313" key="2">
    <source>
        <dbReference type="Proteomes" id="UP000826195"/>
    </source>
</evidence>
<evidence type="ECO:0000313" key="1">
    <source>
        <dbReference type="EMBL" id="KAH0550214.1"/>
    </source>
</evidence>
<reference evidence="1 2" key="1">
    <citation type="journal article" date="2021" name="J. Hered.">
        <title>A chromosome-level genome assembly of the parasitoid wasp, Cotesia glomerata (Hymenoptera: Braconidae).</title>
        <authorList>
            <person name="Pinto B.J."/>
            <person name="Weis J.J."/>
            <person name="Gamble T."/>
            <person name="Ode P.J."/>
            <person name="Paul R."/>
            <person name="Zaspel J.M."/>
        </authorList>
    </citation>
    <scope>NUCLEOTIDE SEQUENCE [LARGE SCALE GENOMIC DNA]</scope>
    <source>
        <strain evidence="1">CgM1</strain>
    </source>
</reference>
<dbReference type="Proteomes" id="UP000826195">
    <property type="component" value="Unassembled WGS sequence"/>
</dbReference>
<name>A0AAV7IEM9_COTGL</name>
<dbReference type="AlphaFoldDB" id="A0AAV7IEM9"/>
<sequence length="214" mass="23910">MVIDWEVRLSESRAANTYTIFPYIHPQIPGDSSTAEDLSATVELLLPAPKLGSRFSGSCALLVLSSLSLGLGLGSTHCRFLKRAAGISGAKMSRQRQRPGMPMGVNRQKTGIEIFLEINSINFGKHALYPLPFICERLPEENSMAFSIRINQQPATKMVNEEQRVETAYICPYRVVSSNRVFDATSSIDVSLGPSARYLYPYIAFCVRYHWVDR</sequence>